<evidence type="ECO:0000256" key="2">
    <source>
        <dbReference type="ARBA" id="ARBA00006739"/>
    </source>
</evidence>
<dbReference type="PANTHER" id="PTHR48090:SF7">
    <property type="entry name" value="RFBJ PROTEIN"/>
    <property type="match status" value="1"/>
</dbReference>
<evidence type="ECO:0000313" key="11">
    <source>
        <dbReference type="Proteomes" id="UP000000322"/>
    </source>
</evidence>
<keyword evidence="5 7" id="KW-0472">Membrane</keyword>
<feature type="domain" description="GtrA/DPMS transmembrane" evidence="9">
    <location>
        <begin position="221"/>
        <end position="335"/>
    </location>
</feature>
<dbReference type="RefSeq" id="WP_012868229.1">
    <property type="nucleotide sequence ID" value="NC_013521.1"/>
</dbReference>
<evidence type="ECO:0000259" key="9">
    <source>
        <dbReference type="Pfam" id="PF04138"/>
    </source>
</evidence>
<dbReference type="CDD" id="cd04179">
    <property type="entry name" value="DPM_DPG-synthase_like"/>
    <property type="match status" value="1"/>
</dbReference>
<evidence type="ECO:0000256" key="4">
    <source>
        <dbReference type="ARBA" id="ARBA00022989"/>
    </source>
</evidence>
<feature type="transmembrane region" description="Helical" evidence="7">
    <location>
        <begin position="238"/>
        <end position="258"/>
    </location>
</feature>
<dbReference type="CAZy" id="GT2">
    <property type="family name" value="Glycosyltransferase Family 2"/>
</dbReference>
<dbReference type="EMBL" id="CP001819">
    <property type="protein sequence ID" value="ACZ23161.1"/>
    <property type="molecule type" value="Genomic_DNA"/>
</dbReference>
<proteinExistence type="inferred from homology"/>
<keyword evidence="3 7" id="KW-0812">Transmembrane</keyword>
<feature type="transmembrane region" description="Helical" evidence="7">
    <location>
        <begin position="307"/>
        <end position="327"/>
    </location>
</feature>
<comment type="subcellular location">
    <subcellularLocation>
        <location evidence="1">Membrane</location>
        <topology evidence="1">Multi-pass membrane protein</topology>
    </subcellularLocation>
</comment>
<evidence type="ECO:0000256" key="6">
    <source>
        <dbReference type="SAM" id="MobiDB-lite"/>
    </source>
</evidence>
<keyword evidence="11" id="KW-1185">Reference proteome</keyword>
<keyword evidence="10" id="KW-0808">Transferase</keyword>
<comment type="similarity">
    <text evidence="2">Belongs to the glycosyltransferase 2 family.</text>
</comment>
<evidence type="ECO:0000259" key="8">
    <source>
        <dbReference type="Pfam" id="PF00535"/>
    </source>
</evidence>
<dbReference type="Proteomes" id="UP000000322">
    <property type="component" value="Chromosome"/>
</dbReference>
<organism evidence="10 11">
    <name type="scientific">Sanguibacter keddieii (strain ATCC 51767 / DSM 10542 / NCFB 3025 / ST-74)</name>
    <dbReference type="NCBI Taxonomy" id="446469"/>
    <lineage>
        <taxon>Bacteria</taxon>
        <taxon>Bacillati</taxon>
        <taxon>Actinomycetota</taxon>
        <taxon>Actinomycetes</taxon>
        <taxon>Micrococcales</taxon>
        <taxon>Sanguibacteraceae</taxon>
        <taxon>Sanguibacter</taxon>
    </lineage>
</organism>
<dbReference type="eggNOG" id="COG2246">
    <property type="taxonomic scope" value="Bacteria"/>
</dbReference>
<dbReference type="Pfam" id="PF00535">
    <property type="entry name" value="Glycos_transf_2"/>
    <property type="match status" value="1"/>
</dbReference>
<feature type="transmembrane region" description="Helical" evidence="7">
    <location>
        <begin position="279"/>
        <end position="301"/>
    </location>
</feature>
<dbReference type="AlphaFoldDB" id="D1BDU0"/>
<dbReference type="OrthoDB" id="9810303at2"/>
<dbReference type="InterPro" id="IPR007267">
    <property type="entry name" value="GtrA_DPMS_TM"/>
</dbReference>
<dbReference type="HOGENOM" id="CLU_033536_2_0_11"/>
<dbReference type="Pfam" id="PF04138">
    <property type="entry name" value="GtrA_DPMS_TM"/>
    <property type="match status" value="1"/>
</dbReference>
<name>D1BDU0_SANKS</name>
<evidence type="ECO:0000256" key="7">
    <source>
        <dbReference type="SAM" id="Phobius"/>
    </source>
</evidence>
<sequence>MIVLVPAYEPSRTLVELVGSLATHPGVRVVVVDDGSGPAYASVFDATRAAGATVLTHPANRGKGAALRTGFAHVVAAHPGDDVVCADCDGQHSVVDVLRVADRVRTSQASMVLGSRLFVGDVPLRSRLGNSVTRTLFRLATGLRVHDTQTGLRGYPASSLPWLLSVGGDRYEYELDLLLQASASGRTVEEVEIATIYLDDNAASHFRPVVDSLRIYAPLLRFCLASLAAFVVDTVALLVLHAVTGSLLGSVVGARALSSAVNFTTNRRLVFTSGRDKPVAAAAVQYYAVVALLLAGNYALLLALTSAGVALLPAKVLTELTLFVLGYELQRRVVFARPERLRRDPGVGDHADAPLSTPVAGTGARRGRRGPGAPSTR</sequence>
<dbReference type="GO" id="GO:0016740">
    <property type="term" value="F:transferase activity"/>
    <property type="evidence" value="ECO:0007669"/>
    <property type="project" value="UniProtKB-KW"/>
</dbReference>
<dbReference type="SUPFAM" id="SSF53448">
    <property type="entry name" value="Nucleotide-diphospho-sugar transferases"/>
    <property type="match status" value="1"/>
</dbReference>
<protein>
    <submittedName>
        <fullName evidence="10">Glycosyl transferase</fullName>
    </submittedName>
</protein>
<dbReference type="GO" id="GO:0016020">
    <property type="term" value="C:membrane"/>
    <property type="evidence" value="ECO:0007669"/>
    <property type="project" value="UniProtKB-SubCell"/>
</dbReference>
<gene>
    <name evidence="10" type="ordered locus">Sked_32660</name>
</gene>
<evidence type="ECO:0000313" key="10">
    <source>
        <dbReference type="EMBL" id="ACZ23161.1"/>
    </source>
</evidence>
<evidence type="ECO:0000256" key="1">
    <source>
        <dbReference type="ARBA" id="ARBA00004141"/>
    </source>
</evidence>
<dbReference type="InterPro" id="IPR050256">
    <property type="entry name" value="Glycosyltransferase_2"/>
</dbReference>
<dbReference type="Gene3D" id="3.90.550.10">
    <property type="entry name" value="Spore Coat Polysaccharide Biosynthesis Protein SpsA, Chain A"/>
    <property type="match status" value="1"/>
</dbReference>
<dbReference type="InterPro" id="IPR029044">
    <property type="entry name" value="Nucleotide-diphossugar_trans"/>
</dbReference>
<dbReference type="STRING" id="446469.Sked_32660"/>
<dbReference type="eggNOG" id="COG1215">
    <property type="taxonomic scope" value="Bacteria"/>
</dbReference>
<evidence type="ECO:0000256" key="5">
    <source>
        <dbReference type="ARBA" id="ARBA00023136"/>
    </source>
</evidence>
<accession>D1BDU0</accession>
<feature type="region of interest" description="Disordered" evidence="6">
    <location>
        <begin position="344"/>
        <end position="377"/>
    </location>
</feature>
<dbReference type="InterPro" id="IPR001173">
    <property type="entry name" value="Glyco_trans_2-like"/>
</dbReference>
<keyword evidence="4 7" id="KW-1133">Transmembrane helix</keyword>
<dbReference type="KEGG" id="ske:Sked_32660"/>
<dbReference type="PANTHER" id="PTHR48090">
    <property type="entry name" value="UNDECAPRENYL-PHOSPHATE 4-DEOXY-4-FORMAMIDO-L-ARABINOSE TRANSFERASE-RELATED"/>
    <property type="match status" value="1"/>
</dbReference>
<feature type="domain" description="Glycosyltransferase 2-like" evidence="8">
    <location>
        <begin position="3"/>
        <end position="149"/>
    </location>
</feature>
<dbReference type="GO" id="GO:0000271">
    <property type="term" value="P:polysaccharide biosynthetic process"/>
    <property type="evidence" value="ECO:0007669"/>
    <property type="project" value="InterPro"/>
</dbReference>
<reference evidence="10 11" key="1">
    <citation type="journal article" date="2009" name="Stand. Genomic Sci.">
        <title>Complete genome sequence of Sanguibacter keddieii type strain (ST-74).</title>
        <authorList>
            <person name="Ivanova N."/>
            <person name="Sikorski J."/>
            <person name="Sims D."/>
            <person name="Brettin T."/>
            <person name="Detter J.C."/>
            <person name="Han C."/>
            <person name="Lapidus A."/>
            <person name="Copeland A."/>
            <person name="Glavina Del Rio T."/>
            <person name="Nolan M."/>
            <person name="Chen F."/>
            <person name="Lucas S."/>
            <person name="Tice H."/>
            <person name="Cheng J.F."/>
            <person name="Bruce D."/>
            <person name="Goodwin L."/>
            <person name="Pitluck S."/>
            <person name="Pati A."/>
            <person name="Mavromatis K."/>
            <person name="Chen A."/>
            <person name="Palaniappan K."/>
            <person name="D'haeseleer P."/>
            <person name="Chain P."/>
            <person name="Bristow J."/>
            <person name="Eisen J.A."/>
            <person name="Markowitz V."/>
            <person name="Hugenholtz P."/>
            <person name="Goker M."/>
            <person name="Pukall R."/>
            <person name="Klenk H.P."/>
            <person name="Kyrpides N.C."/>
        </authorList>
    </citation>
    <scope>NUCLEOTIDE SEQUENCE [LARGE SCALE GENOMIC DNA]</scope>
    <source>
        <strain evidence="11">ATCC 51767 / DSM 10542 / NCFB 3025 / ST-74</strain>
    </source>
</reference>
<evidence type="ECO:0000256" key="3">
    <source>
        <dbReference type="ARBA" id="ARBA00022692"/>
    </source>
</evidence>